<dbReference type="InterPro" id="IPR007641">
    <property type="entry name" value="RNA_pol_Rpb2_7"/>
</dbReference>
<evidence type="ECO:0000259" key="14">
    <source>
        <dbReference type="Pfam" id="PF10385"/>
    </source>
</evidence>
<feature type="domain" description="RNA polymerase Rpb2" evidence="13">
    <location>
        <begin position="473"/>
        <end position="541"/>
    </location>
</feature>
<evidence type="ECO:0000256" key="3">
    <source>
        <dbReference type="ARBA" id="ARBA00022695"/>
    </source>
</evidence>
<evidence type="ECO:0000313" key="15">
    <source>
        <dbReference type="EMBL" id="PVX50932.1"/>
    </source>
</evidence>
<dbReference type="Pfam" id="PF04565">
    <property type="entry name" value="RNA_pol_Rpb2_3"/>
    <property type="match status" value="1"/>
</dbReference>
<dbReference type="GO" id="GO:0003677">
    <property type="term" value="F:DNA binding"/>
    <property type="evidence" value="ECO:0007669"/>
    <property type="project" value="UniProtKB-UniRule"/>
</dbReference>
<name>A0A7L4UQQ8_BALHA</name>
<dbReference type="PANTHER" id="PTHR20856">
    <property type="entry name" value="DNA-DIRECTED RNA POLYMERASE I SUBUNIT 2"/>
    <property type="match status" value="1"/>
</dbReference>
<evidence type="ECO:0000256" key="1">
    <source>
        <dbReference type="ARBA" id="ARBA00022478"/>
    </source>
</evidence>
<protein>
    <recommendedName>
        <fullName evidence="6 8">DNA-directed RNA polymerase subunit beta</fullName>
        <shortName evidence="6">RNAP subunit beta</shortName>
        <ecNumber evidence="6 8">2.7.7.6</ecNumber>
    </recommendedName>
    <alternativeName>
        <fullName evidence="6">RNA polymerase subunit beta</fullName>
    </alternativeName>
    <alternativeName>
        <fullName evidence="6">Transcriptase subunit beta</fullName>
    </alternativeName>
</protein>
<evidence type="ECO:0000259" key="9">
    <source>
        <dbReference type="Pfam" id="PF00562"/>
    </source>
</evidence>
<evidence type="ECO:0000313" key="16">
    <source>
        <dbReference type="Proteomes" id="UP000251835"/>
    </source>
</evidence>
<dbReference type="InterPro" id="IPR015712">
    <property type="entry name" value="DNA-dir_RNA_pol_su2"/>
</dbReference>
<evidence type="ECO:0000259" key="10">
    <source>
        <dbReference type="Pfam" id="PF04560"/>
    </source>
</evidence>
<dbReference type="RefSeq" id="WP_116496482.1">
    <property type="nucleotide sequence ID" value="NZ_QENZ01000004.1"/>
</dbReference>
<comment type="function">
    <text evidence="6 8">DNA-dependent RNA polymerase catalyzes the transcription of DNA into RNA using the four ribonucleoside triphosphates as substrates.</text>
</comment>
<accession>A0A7L4UQQ8</accession>
<dbReference type="Pfam" id="PF04560">
    <property type="entry name" value="RNA_pol_Rpb2_7"/>
    <property type="match status" value="1"/>
</dbReference>
<feature type="domain" description="RNA polymerase Rpb2" evidence="11">
    <location>
        <begin position="295"/>
        <end position="414"/>
    </location>
</feature>
<dbReference type="GO" id="GO:0032549">
    <property type="term" value="F:ribonucleoside binding"/>
    <property type="evidence" value="ECO:0007669"/>
    <property type="project" value="InterPro"/>
</dbReference>
<dbReference type="Pfam" id="PF04563">
    <property type="entry name" value="RNA_pol_Rpb2_1"/>
    <property type="match status" value="1"/>
</dbReference>
<reference evidence="15 16" key="1">
    <citation type="submission" date="2018-05" db="EMBL/GenBank/DDBJ databases">
        <title>Genomic Encyclopedia of Type Strains, Phase IV (KMG-IV): sequencing the most valuable type-strain genomes for metagenomic binning, comparative biology and taxonomic classification.</title>
        <authorList>
            <person name="Goeker M."/>
        </authorList>
    </citation>
    <scope>NUCLEOTIDE SEQUENCE [LARGE SCALE GENOMIC DNA]</scope>
    <source>
        <strain evidence="15 16">DSM 28579</strain>
    </source>
</reference>
<organism evidence="15 16">
    <name type="scientific">Balneicella halophila</name>
    <dbReference type="NCBI Taxonomy" id="1537566"/>
    <lineage>
        <taxon>Bacteria</taxon>
        <taxon>Pseudomonadati</taxon>
        <taxon>Bacteroidota</taxon>
        <taxon>Bacteroidia</taxon>
        <taxon>Bacteroidales</taxon>
        <taxon>Balneicellaceae</taxon>
        <taxon>Balneicella</taxon>
    </lineage>
</organism>
<dbReference type="InterPro" id="IPR037034">
    <property type="entry name" value="RNA_pol_Rpb2_2_sf"/>
</dbReference>
<evidence type="ECO:0000256" key="7">
    <source>
        <dbReference type="RuleBase" id="RU000434"/>
    </source>
</evidence>
<keyword evidence="4 6" id="KW-0804">Transcription</keyword>
<sequence>MSQNTSQRINFGSTKNKLDYPDFVEIQIKSFNEFFQANTKHSERKNEGLYTVFNENFPITDTRNNFVLEFIDYSIAPPRYDIDECIERGLTYSVPLRAKLKLYCTDPEHEDFDTVIQDVYLGNVPAMTYRGSFVINGAERVIVSQLHRSPGVFFGQSIHTNQKKLYSARVIPFKGSWIEFATDINNVMFAYIDRKKKLPVTTLLRAIGYESDKDILEIFGLADEVKVNKTSLKKVVGRTLAARVLKSWVEDFVDEDTGEVVSIERNEVVLDRETVLEPEHIEEILESGEKTILLHKEEENSTDYAIIHNTLQKDPCNSEKEAVLYIYRQLRNSEPPDEATARDVIDKLFFSDKRYDLGEVGRYRLNKKLNLDTDPDTRVLVKQDILEIIKYLIKLINAKTDVDDIDHLSNRRVRTVGEQLANQFGVGLARMARTIRERMNVRDNEVFTPVDLINSKTLSSVINSFFGTNALSQFMDQTNPLAEVTHKRRMSALGPGGLSRERAGFEVRDVHYTHYGRLCPIETPEGPNIGLISSLCVYAKVNSLGFIETPYRKVKNGKVDLSDKGVAYLSAEEEEGVVIAQANAPIDDKGKFTNERVKARKDADYPLADIEEVEMMDVAPNQIASIAASLIPFLEHDDANRALMGSNMMRQAVPVLRPESPIVGTGLEHTVVRDSRTQVVAEGDGVVDYVDSTKIIIRYERSDDDRLVAFTDDELITYNISKYAKTNQNTVMDLKPLVEKGDKVVAGQILTDGYGTEKGELALGRNLKVAFMPWKGYNYEDAIVISERIVSEDVFTSIHVEEFSLEVRDTKRGVEELTADIPNVSEEATKDLDENGLIRVGAKVGPGDILIGKITPKGESDPSPEEKLLRAIFGDKAGDVKDASLKAGPSLKGTVIRKNLFSRAIKDRKAKQSDKVLVAKLDESFEEEVTKLQKRLIEKIMTILEGKTSAGVVDFLGAELLAKGKKFTLKNIEKINFLEVDAEGWTDDERTNSLISRLLNNYILEHKKIDGAIKRKKYAVTIGDELPVGIIKLAKVYIAKKRKLQIGDKMAGRHGNKGIVSRVVRMEDMPFLEDGTPVDICLNPLGVPSRMNLGQVFETVLGWAGKELGLKFSTPVFDGASLEAITEYTDKANVPRYGKAYLYDGGTGERFDQPATVGVIYMIKLSHMVEDKMHARSIGPYSLITQQPLGGKAQFGGQRFGEMEVWALEAFGAAHILKEVLTVKSDDVHGRAKTYEAIVKGEPMPPSGIPESLNVLLHEIRGLALNVELD</sequence>
<dbReference type="PROSITE" id="PS01166">
    <property type="entry name" value="RNA_POL_BETA"/>
    <property type="match status" value="1"/>
</dbReference>
<gene>
    <name evidence="6" type="primary">rpoB</name>
    <name evidence="15" type="ORF">C7377_1260</name>
</gene>
<comment type="catalytic activity">
    <reaction evidence="5 6 8">
        <text>RNA(n) + a ribonucleoside 5'-triphosphate = RNA(n+1) + diphosphate</text>
        <dbReference type="Rhea" id="RHEA:21248"/>
        <dbReference type="Rhea" id="RHEA-COMP:14527"/>
        <dbReference type="Rhea" id="RHEA-COMP:17342"/>
        <dbReference type="ChEBI" id="CHEBI:33019"/>
        <dbReference type="ChEBI" id="CHEBI:61557"/>
        <dbReference type="ChEBI" id="CHEBI:140395"/>
        <dbReference type="EC" id="2.7.7.6"/>
    </reaction>
</comment>
<dbReference type="NCBIfam" id="NF001616">
    <property type="entry name" value="PRK00405.1"/>
    <property type="match status" value="1"/>
</dbReference>
<dbReference type="NCBIfam" id="TIGR02013">
    <property type="entry name" value="rpoB"/>
    <property type="match status" value="1"/>
</dbReference>
<dbReference type="GO" id="GO:0003899">
    <property type="term" value="F:DNA-directed RNA polymerase activity"/>
    <property type="evidence" value="ECO:0007669"/>
    <property type="project" value="UniProtKB-UniRule"/>
</dbReference>
<dbReference type="EMBL" id="QENZ01000004">
    <property type="protein sequence ID" value="PVX50932.1"/>
    <property type="molecule type" value="Genomic_DNA"/>
</dbReference>
<dbReference type="Gene3D" id="3.90.1110.10">
    <property type="entry name" value="RNA polymerase Rpb2, domain 2"/>
    <property type="match status" value="2"/>
</dbReference>
<dbReference type="InterPro" id="IPR037033">
    <property type="entry name" value="DNA-dir_RNAP_su2_hyb_sf"/>
</dbReference>
<dbReference type="GO" id="GO:0000428">
    <property type="term" value="C:DNA-directed RNA polymerase complex"/>
    <property type="evidence" value="ECO:0007669"/>
    <property type="project" value="UniProtKB-KW"/>
</dbReference>
<dbReference type="InterPro" id="IPR007644">
    <property type="entry name" value="RNA_pol_bsu_protrusion"/>
</dbReference>
<dbReference type="EC" id="2.7.7.6" evidence="6 8"/>
<dbReference type="InterPro" id="IPR014724">
    <property type="entry name" value="RNA_pol_RPB2_OB-fold"/>
</dbReference>
<dbReference type="InterPro" id="IPR007121">
    <property type="entry name" value="RNA_pol_bsu_CS"/>
</dbReference>
<comment type="subunit">
    <text evidence="6 8">The RNAP catalytic core consists of 2 alpha, 1 beta, 1 beta' and 1 omega subunit. When a sigma factor is associated with the core the holoenzyme is formed, which can initiate transcription.</text>
</comment>
<evidence type="ECO:0000256" key="4">
    <source>
        <dbReference type="ARBA" id="ARBA00023163"/>
    </source>
</evidence>
<dbReference type="InterPro" id="IPR019462">
    <property type="entry name" value="DNA-dir_RNA_pol_bsu_external_1"/>
</dbReference>
<evidence type="ECO:0000256" key="8">
    <source>
        <dbReference type="RuleBase" id="RU363031"/>
    </source>
</evidence>
<dbReference type="InterPro" id="IPR007120">
    <property type="entry name" value="DNA-dir_RNAP_su2_dom"/>
</dbReference>
<keyword evidence="3 6" id="KW-0548">Nucleotidyltransferase</keyword>
<dbReference type="Gene3D" id="2.30.150.10">
    <property type="entry name" value="DNA-directed RNA polymerase, beta subunit, external 1 domain"/>
    <property type="match status" value="1"/>
</dbReference>
<feature type="domain" description="DNA-directed RNA polymerase beta subunit external 1" evidence="14">
    <location>
        <begin position="551"/>
        <end position="619"/>
    </location>
</feature>
<evidence type="ECO:0000256" key="5">
    <source>
        <dbReference type="ARBA" id="ARBA00048552"/>
    </source>
</evidence>
<dbReference type="HAMAP" id="MF_01321">
    <property type="entry name" value="RNApol_bact_RpoB"/>
    <property type="match status" value="1"/>
</dbReference>
<dbReference type="FunFam" id="3.90.1800.10:FF:000001">
    <property type="entry name" value="DNA-directed RNA polymerase subunit beta"/>
    <property type="match status" value="1"/>
</dbReference>
<dbReference type="Gene3D" id="2.40.50.100">
    <property type="match status" value="1"/>
</dbReference>
<dbReference type="SUPFAM" id="SSF64484">
    <property type="entry name" value="beta and beta-prime subunits of DNA dependent RNA-polymerase"/>
    <property type="match status" value="1"/>
</dbReference>
<dbReference type="Pfam" id="PF04561">
    <property type="entry name" value="RNA_pol_Rpb2_2"/>
    <property type="match status" value="2"/>
</dbReference>
<evidence type="ECO:0000259" key="13">
    <source>
        <dbReference type="Pfam" id="PF04565"/>
    </source>
</evidence>
<dbReference type="Pfam" id="PF10385">
    <property type="entry name" value="RNA_pol_Rpb2_45"/>
    <property type="match status" value="1"/>
</dbReference>
<feature type="domain" description="DNA-directed RNA polymerase subunit 2 hybrid-binding" evidence="9">
    <location>
        <begin position="680"/>
        <end position="1194"/>
    </location>
</feature>
<dbReference type="InterPro" id="IPR007642">
    <property type="entry name" value="RNA_pol_Rpb2_2"/>
</dbReference>
<dbReference type="Pfam" id="PF00562">
    <property type="entry name" value="RNA_pol_Rpb2_6"/>
    <property type="match status" value="1"/>
</dbReference>
<dbReference type="InterPro" id="IPR042107">
    <property type="entry name" value="DNA-dir_RNA_pol_bsu_ext_1_sf"/>
</dbReference>
<keyword evidence="2 6" id="KW-0808">Transferase</keyword>
<dbReference type="AlphaFoldDB" id="A0A7L4UQQ8"/>
<feature type="domain" description="RNA polymerase Rpb2" evidence="11">
    <location>
        <begin position="148"/>
        <end position="218"/>
    </location>
</feature>
<feature type="domain" description="RNA polymerase Rpb2" evidence="10">
    <location>
        <begin position="1196"/>
        <end position="1269"/>
    </location>
</feature>
<evidence type="ECO:0000256" key="6">
    <source>
        <dbReference type="HAMAP-Rule" id="MF_01321"/>
    </source>
</evidence>
<keyword evidence="1 6" id="KW-0240">DNA-directed RNA polymerase</keyword>
<evidence type="ECO:0000256" key="2">
    <source>
        <dbReference type="ARBA" id="ARBA00022679"/>
    </source>
</evidence>
<dbReference type="GO" id="GO:0006351">
    <property type="term" value="P:DNA-templated transcription"/>
    <property type="evidence" value="ECO:0007669"/>
    <property type="project" value="UniProtKB-UniRule"/>
</dbReference>
<dbReference type="Gene3D" id="2.40.270.10">
    <property type="entry name" value="DNA-directed RNA polymerase, subunit 2, domain 6"/>
    <property type="match status" value="3"/>
</dbReference>
<dbReference type="InterPro" id="IPR010243">
    <property type="entry name" value="RNA_pol_bsu_bac"/>
</dbReference>
<dbReference type="Gene3D" id="2.40.50.150">
    <property type="match status" value="1"/>
</dbReference>
<keyword evidence="16" id="KW-1185">Reference proteome</keyword>
<dbReference type="CDD" id="cd00653">
    <property type="entry name" value="RNA_pol_B_RPB2"/>
    <property type="match status" value="1"/>
</dbReference>
<evidence type="ECO:0000259" key="11">
    <source>
        <dbReference type="Pfam" id="PF04561"/>
    </source>
</evidence>
<dbReference type="Proteomes" id="UP000251835">
    <property type="component" value="Unassembled WGS sequence"/>
</dbReference>
<dbReference type="Gene3D" id="3.90.1100.10">
    <property type="match status" value="2"/>
</dbReference>
<comment type="caution">
    <text evidence="15">The sequence shown here is derived from an EMBL/GenBank/DDBJ whole genome shotgun (WGS) entry which is preliminary data.</text>
</comment>
<comment type="similarity">
    <text evidence="6 7">Belongs to the RNA polymerase beta chain family.</text>
</comment>
<dbReference type="Gene3D" id="3.90.1800.10">
    <property type="entry name" value="RNA polymerase alpha subunit dimerisation domain"/>
    <property type="match status" value="1"/>
</dbReference>
<evidence type="ECO:0000259" key="12">
    <source>
        <dbReference type="Pfam" id="PF04563"/>
    </source>
</evidence>
<dbReference type="InterPro" id="IPR007645">
    <property type="entry name" value="RNA_pol_Rpb2_3"/>
</dbReference>
<dbReference type="OrthoDB" id="9803954at2"/>
<proteinExistence type="inferred from homology"/>
<feature type="domain" description="RNA polymerase beta subunit protrusion" evidence="12">
    <location>
        <begin position="24"/>
        <end position="459"/>
    </location>
</feature>